<dbReference type="RefSeq" id="WP_154319206.1">
    <property type="nucleotide sequence ID" value="NZ_CAJGAA010000008.1"/>
</dbReference>
<dbReference type="HAMAP" id="MF_00184">
    <property type="entry name" value="Thr_tRNA_synth"/>
    <property type="match status" value="1"/>
</dbReference>
<dbReference type="GO" id="GO:0004829">
    <property type="term" value="F:threonine-tRNA ligase activity"/>
    <property type="evidence" value="ECO:0007669"/>
    <property type="project" value="UniProtKB-UniRule"/>
</dbReference>
<comment type="caution">
    <text evidence="15">The sequence shown here is derived from an EMBL/GenBank/DDBJ whole genome shotgun (WGS) entry which is preliminary data.</text>
</comment>
<comment type="caution">
    <text evidence="13">Lacks conserved residue(s) required for the propagation of feature annotation.</text>
</comment>
<dbReference type="InterPro" id="IPR002320">
    <property type="entry name" value="Thr-tRNA-ligase_IIa"/>
</dbReference>
<evidence type="ECO:0000256" key="2">
    <source>
        <dbReference type="ARBA" id="ARBA00022490"/>
    </source>
</evidence>
<dbReference type="PANTHER" id="PTHR11451">
    <property type="entry name" value="THREONINE-TRNA LIGASE"/>
    <property type="match status" value="1"/>
</dbReference>
<feature type="binding site" evidence="13">
    <location>
        <position position="318"/>
    </location>
    <ligand>
        <name>Zn(2+)</name>
        <dbReference type="ChEBI" id="CHEBI:29105"/>
        <note>catalytic</note>
    </ligand>
</feature>
<dbReference type="EMBL" id="WKKF01000006">
    <property type="protein sequence ID" value="MRX55855.1"/>
    <property type="molecule type" value="Genomic_DNA"/>
</dbReference>
<dbReference type="Pfam" id="PF03129">
    <property type="entry name" value="HGTP_anticodon"/>
    <property type="match status" value="1"/>
</dbReference>
<evidence type="ECO:0000256" key="5">
    <source>
        <dbReference type="ARBA" id="ARBA00022723"/>
    </source>
</evidence>
<dbReference type="CDD" id="cd00860">
    <property type="entry name" value="ThrRS_anticodon"/>
    <property type="match status" value="1"/>
</dbReference>
<dbReference type="InterPro" id="IPR033728">
    <property type="entry name" value="ThrRS_core"/>
</dbReference>
<keyword evidence="16" id="KW-1185">Reference proteome</keyword>
<evidence type="ECO:0000256" key="13">
    <source>
        <dbReference type="HAMAP-Rule" id="MF_00184"/>
    </source>
</evidence>
<dbReference type="GO" id="GO:0140096">
    <property type="term" value="F:catalytic activity, acting on a protein"/>
    <property type="evidence" value="ECO:0007669"/>
    <property type="project" value="UniProtKB-ARBA"/>
</dbReference>
<dbReference type="PANTHER" id="PTHR11451:SF44">
    <property type="entry name" value="THREONINE--TRNA LIGASE, CHLOROPLASTIC_MITOCHONDRIAL 2"/>
    <property type="match status" value="1"/>
</dbReference>
<dbReference type="InterPro" id="IPR047246">
    <property type="entry name" value="ThrRS_anticodon"/>
</dbReference>
<evidence type="ECO:0000256" key="1">
    <source>
        <dbReference type="ARBA" id="ARBA00008226"/>
    </source>
</evidence>
<dbReference type="SUPFAM" id="SSF55681">
    <property type="entry name" value="Class II aaRS and biotin synthetases"/>
    <property type="match status" value="1"/>
</dbReference>
<dbReference type="Gene3D" id="3.30.980.10">
    <property type="entry name" value="Threonyl-trna Synthetase, Chain A, domain 2"/>
    <property type="match status" value="1"/>
</dbReference>
<comment type="cofactor">
    <cofactor evidence="13">
        <name>Zn(2+)</name>
        <dbReference type="ChEBI" id="CHEBI:29105"/>
    </cofactor>
    <text evidence="13">Binds 1 zinc ion per subunit.</text>
</comment>
<keyword evidence="4 13" id="KW-0436">Ligase</keyword>
<organism evidence="15 16">
    <name type="scientific">Metabacillus idriensis</name>
    <dbReference type="NCBI Taxonomy" id="324768"/>
    <lineage>
        <taxon>Bacteria</taxon>
        <taxon>Bacillati</taxon>
        <taxon>Bacillota</taxon>
        <taxon>Bacilli</taxon>
        <taxon>Bacillales</taxon>
        <taxon>Bacillaceae</taxon>
        <taxon>Metabacillus</taxon>
    </lineage>
</organism>
<evidence type="ECO:0000256" key="11">
    <source>
        <dbReference type="ARBA" id="ARBA00023146"/>
    </source>
</evidence>
<dbReference type="FunFam" id="3.40.50.800:FF:000001">
    <property type="entry name" value="Threonine--tRNA ligase"/>
    <property type="match status" value="1"/>
</dbReference>
<dbReference type="FunFam" id="3.30.930.10:FF:000002">
    <property type="entry name" value="Threonine--tRNA ligase"/>
    <property type="match status" value="1"/>
</dbReference>
<evidence type="ECO:0000256" key="3">
    <source>
        <dbReference type="ARBA" id="ARBA00022555"/>
    </source>
</evidence>
<gene>
    <name evidence="13 15" type="primary">thrS</name>
    <name evidence="15" type="ORF">GJU41_17980</name>
</gene>
<dbReference type="InterPro" id="IPR004154">
    <property type="entry name" value="Anticodon-bd"/>
</dbReference>
<dbReference type="GO" id="GO:0016740">
    <property type="term" value="F:transferase activity"/>
    <property type="evidence" value="ECO:0007669"/>
    <property type="project" value="UniProtKB-ARBA"/>
</dbReference>
<dbReference type="Gene3D" id="3.30.930.10">
    <property type="entry name" value="Bira Bifunctional Protein, Domain 2"/>
    <property type="match status" value="1"/>
</dbReference>
<keyword evidence="2 13" id="KW-0963">Cytoplasm</keyword>
<feature type="binding site" evidence="13">
    <location>
        <position position="369"/>
    </location>
    <ligand>
        <name>Zn(2+)</name>
        <dbReference type="ChEBI" id="CHEBI:29105"/>
        <note>catalytic</note>
    </ligand>
</feature>
<comment type="subunit">
    <text evidence="13">Homodimer.</text>
</comment>
<dbReference type="GO" id="GO:0006435">
    <property type="term" value="P:threonyl-tRNA aminoacylation"/>
    <property type="evidence" value="ECO:0007669"/>
    <property type="project" value="UniProtKB-UniRule"/>
</dbReference>
<dbReference type="Pfam" id="PF00587">
    <property type="entry name" value="tRNA-synt_2b"/>
    <property type="match status" value="1"/>
</dbReference>
<evidence type="ECO:0000256" key="10">
    <source>
        <dbReference type="ARBA" id="ARBA00022917"/>
    </source>
</evidence>
<dbReference type="SUPFAM" id="SSF55186">
    <property type="entry name" value="ThrRS/AlaRS common domain"/>
    <property type="match status" value="1"/>
</dbReference>
<keyword evidence="3 13" id="KW-0820">tRNA-binding</keyword>
<dbReference type="SUPFAM" id="SSF52954">
    <property type="entry name" value="Class II aaRS ABD-related"/>
    <property type="match status" value="1"/>
</dbReference>
<dbReference type="NCBIfam" id="TIGR00418">
    <property type="entry name" value="thrS"/>
    <property type="match status" value="1"/>
</dbReference>
<name>A0A6I2MBS5_9BACI</name>
<dbReference type="PRINTS" id="PR01047">
    <property type="entry name" value="TRNASYNTHTHR"/>
</dbReference>
<keyword evidence="7 13" id="KW-0862">Zinc</keyword>
<dbReference type="Proteomes" id="UP000441585">
    <property type="component" value="Unassembled WGS sequence"/>
</dbReference>
<dbReference type="Pfam" id="PF07973">
    <property type="entry name" value="tRNA_SAD"/>
    <property type="match status" value="1"/>
</dbReference>
<dbReference type="InterPro" id="IPR018163">
    <property type="entry name" value="Thr/Ala-tRNA-synth_IIc_edit"/>
</dbReference>
<comment type="subcellular location">
    <subcellularLocation>
        <location evidence="13">Cytoplasm</location>
    </subcellularLocation>
</comment>
<keyword evidence="6 13" id="KW-0547">Nucleotide-binding</keyword>
<keyword evidence="8 13" id="KW-0067">ATP-binding</keyword>
<proteinExistence type="inferred from homology"/>
<evidence type="ECO:0000256" key="9">
    <source>
        <dbReference type="ARBA" id="ARBA00022884"/>
    </source>
</evidence>
<evidence type="ECO:0000256" key="12">
    <source>
        <dbReference type="ARBA" id="ARBA00049515"/>
    </source>
</evidence>
<dbReference type="AlphaFoldDB" id="A0A6I2MBS5"/>
<dbReference type="GO" id="GO:0005737">
    <property type="term" value="C:cytoplasm"/>
    <property type="evidence" value="ECO:0007669"/>
    <property type="project" value="UniProtKB-SubCell"/>
</dbReference>
<feature type="binding site" evidence="13">
    <location>
        <position position="494"/>
    </location>
    <ligand>
        <name>Zn(2+)</name>
        <dbReference type="ChEBI" id="CHEBI:29105"/>
        <note>catalytic</note>
    </ligand>
</feature>
<dbReference type="SMART" id="SM00863">
    <property type="entry name" value="tRNA_SAD"/>
    <property type="match status" value="1"/>
</dbReference>
<dbReference type="InterPro" id="IPR036621">
    <property type="entry name" value="Anticodon-bd_dom_sf"/>
</dbReference>
<dbReference type="EC" id="6.1.1.3" evidence="13"/>
<evidence type="ECO:0000256" key="4">
    <source>
        <dbReference type="ARBA" id="ARBA00022598"/>
    </source>
</evidence>
<dbReference type="CDD" id="cd00771">
    <property type="entry name" value="ThrRS_core"/>
    <property type="match status" value="1"/>
</dbReference>
<dbReference type="PROSITE" id="PS50862">
    <property type="entry name" value="AA_TRNA_LIGASE_II"/>
    <property type="match status" value="1"/>
</dbReference>
<dbReference type="InterPro" id="IPR002314">
    <property type="entry name" value="aa-tRNA-synt_IIb"/>
</dbReference>
<accession>A0A6I2MBS5</accession>
<dbReference type="InterPro" id="IPR012947">
    <property type="entry name" value="tRNA_SAD"/>
</dbReference>
<evidence type="ECO:0000313" key="15">
    <source>
        <dbReference type="EMBL" id="MRX55855.1"/>
    </source>
</evidence>
<protein>
    <recommendedName>
        <fullName evidence="13">Threonine--tRNA ligase</fullName>
        <ecNumber evidence="13">6.1.1.3</ecNumber>
    </recommendedName>
    <alternativeName>
        <fullName evidence="13">Threonyl-tRNA synthetase</fullName>
        <shortName evidence="13">ThrRS</shortName>
    </alternativeName>
</protein>
<dbReference type="InterPro" id="IPR045864">
    <property type="entry name" value="aa-tRNA-synth_II/BPL/LPL"/>
</dbReference>
<feature type="domain" description="Aminoacyl-transfer RNA synthetases class-II family profile" evidence="14">
    <location>
        <begin position="252"/>
        <end position="517"/>
    </location>
</feature>
<dbReference type="GO" id="GO:0005524">
    <property type="term" value="F:ATP binding"/>
    <property type="evidence" value="ECO:0007669"/>
    <property type="project" value="UniProtKB-UniRule"/>
</dbReference>
<keyword evidence="10 13" id="KW-0648">Protein biosynthesis</keyword>
<dbReference type="GO" id="GO:0000049">
    <property type="term" value="F:tRNA binding"/>
    <property type="evidence" value="ECO:0007669"/>
    <property type="project" value="UniProtKB-KW"/>
</dbReference>
<dbReference type="Gene3D" id="3.30.54.20">
    <property type="match status" value="1"/>
</dbReference>
<comment type="similarity">
    <text evidence="1 13">Belongs to the class-II aminoacyl-tRNA synthetase family.</text>
</comment>
<dbReference type="GO" id="GO:0046872">
    <property type="term" value="F:metal ion binding"/>
    <property type="evidence" value="ECO:0007669"/>
    <property type="project" value="UniProtKB-KW"/>
</dbReference>
<dbReference type="InterPro" id="IPR006195">
    <property type="entry name" value="aa-tRNA-synth_II"/>
</dbReference>
<keyword evidence="5 13" id="KW-0479">Metal-binding</keyword>
<evidence type="ECO:0000256" key="8">
    <source>
        <dbReference type="ARBA" id="ARBA00022840"/>
    </source>
</evidence>
<dbReference type="Gene3D" id="3.40.50.800">
    <property type="entry name" value="Anticodon-binding domain"/>
    <property type="match status" value="1"/>
</dbReference>
<evidence type="ECO:0000259" key="14">
    <source>
        <dbReference type="PROSITE" id="PS50862"/>
    </source>
</evidence>
<evidence type="ECO:0000313" key="16">
    <source>
        <dbReference type="Proteomes" id="UP000441585"/>
    </source>
</evidence>
<evidence type="ECO:0000256" key="7">
    <source>
        <dbReference type="ARBA" id="ARBA00022833"/>
    </source>
</evidence>
<keyword evidence="9 13" id="KW-0694">RNA-binding</keyword>
<evidence type="ECO:0000256" key="6">
    <source>
        <dbReference type="ARBA" id="ARBA00022741"/>
    </source>
</evidence>
<comment type="catalytic activity">
    <reaction evidence="12 13">
        <text>tRNA(Thr) + L-threonine + ATP = L-threonyl-tRNA(Thr) + AMP + diphosphate + H(+)</text>
        <dbReference type="Rhea" id="RHEA:24624"/>
        <dbReference type="Rhea" id="RHEA-COMP:9670"/>
        <dbReference type="Rhea" id="RHEA-COMP:9704"/>
        <dbReference type="ChEBI" id="CHEBI:15378"/>
        <dbReference type="ChEBI" id="CHEBI:30616"/>
        <dbReference type="ChEBI" id="CHEBI:33019"/>
        <dbReference type="ChEBI" id="CHEBI:57926"/>
        <dbReference type="ChEBI" id="CHEBI:78442"/>
        <dbReference type="ChEBI" id="CHEBI:78534"/>
        <dbReference type="ChEBI" id="CHEBI:456215"/>
        <dbReference type="EC" id="6.1.1.3"/>
    </reaction>
</comment>
<keyword evidence="11 13" id="KW-0030">Aminoacyl-tRNA synthetase</keyword>
<reference evidence="15 16" key="1">
    <citation type="submission" date="2019-11" db="EMBL/GenBank/DDBJ databases">
        <title>Bacillus idriensis genome.</title>
        <authorList>
            <person name="Konopka E.N."/>
            <person name="Newman J.D."/>
        </authorList>
    </citation>
    <scope>NUCLEOTIDE SEQUENCE [LARGE SCALE GENOMIC DNA]</scope>
    <source>
        <strain evidence="15 16">DSM 19097</strain>
    </source>
</reference>
<sequence>MKNKLLLMDLARGNQESKKVIGGKVNGKVASLNDIVDEIEEVQLITIESDERQDFLNHTCAQVLAHAVKRLYKGAILGKGSFQNSGFYYEFQLSHSIRAEELPMIEQEMQNILGEKLEIERLELSYEKAAALLSEKGEALKLELLHEQRENNPISLYKHGDFIDLYSGPQLPSAEFIKAFKLSAVSGSYWKGDKNNLVMQRISGIAFASKKELALHVKEMEELKKRDHRKIGKEMELFMFSEEAPGMPFFLPNGQLMRNELQNFLREIQVEGGYREVQTPLMMNEKLWRQSGHWDHYHENMYFSDVDEAKFALKPMNCPGHMMIYKNQLYSYRDLPIRLAEFGQVHRHEYSGALNGLLRVRTFCQDDAHLFVRPDQIEDEMKSVLLQIDKVYRTFGFDYSVELSTRPLNSMGSDHLWKKAEQSLKQVLEDLHVAYQVNEGDGAFYGPKIDFHIKDAMKRSHQCATVQLDFQMPEKFNLSYMDEKNEKQRPVVIHRAISGSLDRFLGILIEHFAGNFPLWLAPIQAVIVPVAEVHLHYAEKLKNQLEKCGLRVNLDRSSEKLNYKIRMAQKSRVPYMLVIGDQEIEKNEVNVRVHGGKSSEAMAIEQFKSMLSEKIAKRELG</sequence>